<evidence type="ECO:0000256" key="1">
    <source>
        <dbReference type="ARBA" id="ARBA00010088"/>
    </source>
</evidence>
<comment type="similarity">
    <text evidence="1">Belongs to the peptidase S33 family.</text>
</comment>
<dbReference type="Proteomes" id="UP000602198">
    <property type="component" value="Unassembled WGS sequence"/>
</dbReference>
<evidence type="ECO:0000256" key="3">
    <source>
        <dbReference type="ARBA" id="ARBA00022801"/>
    </source>
</evidence>
<dbReference type="InterPro" id="IPR051601">
    <property type="entry name" value="Serine_prot/Carboxylest_S33"/>
</dbReference>
<dbReference type="InterPro" id="IPR029058">
    <property type="entry name" value="AB_hydrolase_fold"/>
</dbReference>
<keyword evidence="3 5" id="KW-0378">Hydrolase</keyword>
<sequence length="497" mass="52294">MRFRVGMRVAVAGLVLVAAGCGSSEDGPDAGLEKFYSQNVTWGSCEGFSSGQILAEVGMQCAKVTVPVDYSKLDGDTAQIAVSRLAASGAKVGSMLTNPGGPGGVGLTMPVMFAKSEVAQRFDVIGVDVRGLGSSTPKVVCRTPEEFTAERTDLDTDMSPAGIAQTEKEHRELVAKCVERTGTEFLSHVGTVDVARDFDVIRAALGDEKLTYFGVSYGSRLGSTIASLYPERIRAMVLDGGVDPANDSMVDLELMATGFQTAFEAYAADCAKAADCPLGTDPAQSTARLRGLVNPLIERPVPAGDRQLGFMDAQSALLNSLYSPLYWPDLTKGLTELTQGRGDTLIATADLFASSEFVERDLQMAVLCREDARVTDRAEAAAQDRRIRATAPILDDGHGSDQAPLDVCAIWPVPAADKAGQDYTGLPPTLAVATTGDPATPYQGGVNLARALGSKLITYEGVQHGAAGVGIACVDEPVTRYLVDLTVPQEDLRCAAA</sequence>
<evidence type="ECO:0000313" key="5">
    <source>
        <dbReference type="EMBL" id="MBL1075016.1"/>
    </source>
</evidence>
<gene>
    <name evidence="5" type="ORF">JK358_11485</name>
</gene>
<evidence type="ECO:0000259" key="4">
    <source>
        <dbReference type="Pfam" id="PF00561"/>
    </source>
</evidence>
<keyword evidence="2" id="KW-0732">Signal</keyword>
<dbReference type="SUPFAM" id="SSF53474">
    <property type="entry name" value="alpha/beta-Hydrolases"/>
    <property type="match status" value="1"/>
</dbReference>
<organism evidence="5 6">
    <name type="scientific">Nocardia acididurans</name>
    <dbReference type="NCBI Taxonomy" id="2802282"/>
    <lineage>
        <taxon>Bacteria</taxon>
        <taxon>Bacillati</taxon>
        <taxon>Actinomycetota</taxon>
        <taxon>Actinomycetes</taxon>
        <taxon>Mycobacteriales</taxon>
        <taxon>Nocardiaceae</taxon>
        <taxon>Nocardia</taxon>
    </lineage>
</organism>
<reference evidence="5 6" key="1">
    <citation type="submission" date="2021-01" db="EMBL/GenBank/DDBJ databases">
        <title>WGS of actinomycetes isolated from Thailand.</title>
        <authorList>
            <person name="Thawai C."/>
        </authorList>
    </citation>
    <scope>NUCLEOTIDE SEQUENCE [LARGE SCALE GENOMIC DNA]</scope>
    <source>
        <strain evidence="5 6">LPG 2</strain>
    </source>
</reference>
<proteinExistence type="inferred from homology"/>
<dbReference type="RefSeq" id="WP_201946610.1">
    <property type="nucleotide sequence ID" value="NZ_JAERRJ010000004.1"/>
</dbReference>
<dbReference type="EMBL" id="JAERRJ010000004">
    <property type="protein sequence ID" value="MBL1075016.1"/>
    <property type="molecule type" value="Genomic_DNA"/>
</dbReference>
<dbReference type="PANTHER" id="PTHR43248">
    <property type="entry name" value="2-SUCCINYL-6-HYDROXY-2,4-CYCLOHEXADIENE-1-CARBOXYLATE SYNTHASE"/>
    <property type="match status" value="1"/>
</dbReference>
<comment type="caution">
    <text evidence="5">The sequence shown here is derived from an EMBL/GenBank/DDBJ whole genome shotgun (WGS) entry which is preliminary data.</text>
</comment>
<evidence type="ECO:0000256" key="2">
    <source>
        <dbReference type="ARBA" id="ARBA00022729"/>
    </source>
</evidence>
<dbReference type="Pfam" id="PF00561">
    <property type="entry name" value="Abhydrolase_1"/>
    <property type="match status" value="1"/>
</dbReference>
<feature type="domain" description="AB hydrolase-1" evidence="4">
    <location>
        <begin position="96"/>
        <end position="464"/>
    </location>
</feature>
<dbReference type="InterPro" id="IPR000073">
    <property type="entry name" value="AB_hydrolase_1"/>
</dbReference>
<protein>
    <submittedName>
        <fullName evidence="5">Alpha/beta fold hydrolase</fullName>
    </submittedName>
</protein>
<dbReference type="PANTHER" id="PTHR43248:SF29">
    <property type="entry name" value="TRIPEPTIDYL AMINOPEPTIDASE"/>
    <property type="match status" value="1"/>
</dbReference>
<dbReference type="PROSITE" id="PS51257">
    <property type="entry name" value="PROKAR_LIPOPROTEIN"/>
    <property type="match status" value="1"/>
</dbReference>
<dbReference type="GO" id="GO:0016787">
    <property type="term" value="F:hydrolase activity"/>
    <property type="evidence" value="ECO:0007669"/>
    <property type="project" value="UniProtKB-KW"/>
</dbReference>
<dbReference type="Gene3D" id="3.40.50.1820">
    <property type="entry name" value="alpha/beta hydrolase"/>
    <property type="match status" value="1"/>
</dbReference>
<keyword evidence="6" id="KW-1185">Reference proteome</keyword>
<name>A0ABS1M3A3_9NOCA</name>
<accession>A0ABS1M3A3</accession>
<evidence type="ECO:0000313" key="6">
    <source>
        <dbReference type="Proteomes" id="UP000602198"/>
    </source>
</evidence>